<feature type="domain" description="Right handed beta helix" evidence="1">
    <location>
        <begin position="68"/>
        <end position="188"/>
    </location>
</feature>
<protein>
    <recommendedName>
        <fullName evidence="1">Right handed beta helix domain-containing protein</fullName>
    </recommendedName>
</protein>
<dbReference type="AlphaFoldDB" id="A0A3B1BQ01"/>
<dbReference type="SMART" id="SM00710">
    <property type="entry name" value="PbH1"/>
    <property type="match status" value="4"/>
</dbReference>
<dbReference type="PANTHER" id="PTHR36453:SF1">
    <property type="entry name" value="RIGHT HANDED BETA HELIX DOMAIN-CONTAINING PROTEIN"/>
    <property type="match status" value="1"/>
</dbReference>
<gene>
    <name evidence="2" type="ORF">MNBD_IGNAVI01-2908</name>
</gene>
<organism evidence="2">
    <name type="scientific">hydrothermal vent metagenome</name>
    <dbReference type="NCBI Taxonomy" id="652676"/>
    <lineage>
        <taxon>unclassified sequences</taxon>
        <taxon>metagenomes</taxon>
        <taxon>ecological metagenomes</taxon>
    </lineage>
</organism>
<dbReference type="Gene3D" id="2.60.120.200">
    <property type="match status" value="1"/>
</dbReference>
<sequence>EALLDTAGEWYFNSDKKILKIIPKEGIVDPNKVSVVVPNISDLIKIDGTPDNPVRNLRFYGLKFTITKPGGSAAIKLSYTKNCEILKNEITNVSQTAISIGLGCYNNLISGNKIIDVKNGSGIYNAGSPHPAKWEDINSDNKITFNKVENIKPQSVGIATRNTIRTVVAHNYVTNTGGYGITVGSWPNVEESIDGNHLVEFNHVSFTNKNRDDEGGMAVYGLSHGSIVRNNLIHDVTPAETNENVGLFFQNMSKGWTVTDNIYYNLKQGELKYCAAYPIDNIYEDNFIIATPKVEPEQIIDGKPKFNYSDLNIAANSRYETGKIINISATVKNAGATGIENVKLYVDGKVAYTQKFPVIKGNERIINFTYKFVDPGKHQAAIENTPYSTFNIAGKTLTFVYNSLTASNTELPVDDTIIISADVENVRNEDRTENVTCVVDDKIIASKVVKLKSGKSKKVEFSLSLSEGVHTVTIGNQTPIEVYYYPYETVDITEGKLSQYCSSTAKPCEFNIKNDHYEITASGTDFLHAEDSYGTVFLKGAVKGDFIATVKVTGFGEGVSEWFRAGLFVRNDLTKSNEAERGSLGSFLMFTTPKRHGAQWDQFGDGSMHNTKSYNYKKDNPFPLWLKVIREGKIFTGYYSFDGKSWTLSRRSTPIPDLANTMDIGLAAGTNDQRPSLVVFEDFKLIVEKK</sequence>
<dbReference type="Gene3D" id="2.60.40.10">
    <property type="entry name" value="Immunoglobulins"/>
    <property type="match status" value="2"/>
</dbReference>
<dbReference type="InterPro" id="IPR006626">
    <property type="entry name" value="PbH1"/>
</dbReference>
<dbReference type="InterPro" id="IPR011050">
    <property type="entry name" value="Pectin_lyase_fold/virulence"/>
</dbReference>
<dbReference type="InterPro" id="IPR039448">
    <property type="entry name" value="Beta_helix"/>
</dbReference>
<dbReference type="PANTHER" id="PTHR36453">
    <property type="entry name" value="SECRETED PROTEIN-RELATED"/>
    <property type="match status" value="1"/>
</dbReference>
<dbReference type="Pfam" id="PF13229">
    <property type="entry name" value="Beta_helix"/>
    <property type="match status" value="1"/>
</dbReference>
<dbReference type="Gene3D" id="2.160.20.10">
    <property type="entry name" value="Single-stranded right-handed beta-helix, Pectin lyase-like"/>
    <property type="match status" value="1"/>
</dbReference>
<feature type="non-terminal residue" evidence="2">
    <location>
        <position position="1"/>
    </location>
</feature>
<evidence type="ECO:0000259" key="1">
    <source>
        <dbReference type="Pfam" id="PF13229"/>
    </source>
</evidence>
<accession>A0A3B1BQ01</accession>
<evidence type="ECO:0000313" key="2">
    <source>
        <dbReference type="EMBL" id="VAX18012.1"/>
    </source>
</evidence>
<proteinExistence type="predicted"/>
<dbReference type="SUPFAM" id="SSF51126">
    <property type="entry name" value="Pectin lyase-like"/>
    <property type="match status" value="1"/>
</dbReference>
<name>A0A3B1BQ01_9ZZZZ</name>
<reference evidence="2" key="1">
    <citation type="submission" date="2018-06" db="EMBL/GenBank/DDBJ databases">
        <authorList>
            <person name="Zhirakovskaya E."/>
        </authorList>
    </citation>
    <scope>NUCLEOTIDE SEQUENCE</scope>
</reference>
<dbReference type="InterPro" id="IPR013783">
    <property type="entry name" value="Ig-like_fold"/>
</dbReference>
<dbReference type="EMBL" id="UOGD01000092">
    <property type="protein sequence ID" value="VAX18012.1"/>
    <property type="molecule type" value="Genomic_DNA"/>
</dbReference>
<dbReference type="InterPro" id="IPR012334">
    <property type="entry name" value="Pectin_lyas_fold"/>
</dbReference>